<gene>
    <name evidence="7" type="primary">UTR2_6</name>
    <name evidence="7" type="ORF">K7432_009225</name>
</gene>
<keyword evidence="2" id="KW-0378">Hydrolase</keyword>
<protein>
    <submittedName>
        <fullName evidence="7">Glycosidase CRH2</fullName>
    </submittedName>
</protein>
<comment type="caution">
    <text evidence="7">The sequence shown here is derived from an EMBL/GenBank/DDBJ whole genome shotgun (WGS) entry which is preliminary data.</text>
</comment>
<dbReference type="PANTHER" id="PTHR10963">
    <property type="entry name" value="GLYCOSYL HYDROLASE-RELATED"/>
    <property type="match status" value="1"/>
</dbReference>
<organism evidence="7 8">
    <name type="scientific">Basidiobolus ranarum</name>
    <dbReference type="NCBI Taxonomy" id="34480"/>
    <lineage>
        <taxon>Eukaryota</taxon>
        <taxon>Fungi</taxon>
        <taxon>Fungi incertae sedis</taxon>
        <taxon>Zoopagomycota</taxon>
        <taxon>Entomophthoromycotina</taxon>
        <taxon>Basidiobolomycetes</taxon>
        <taxon>Basidiobolales</taxon>
        <taxon>Basidiobolaceae</taxon>
        <taxon>Basidiobolus</taxon>
    </lineage>
</organism>
<dbReference type="SUPFAM" id="SSF49899">
    <property type="entry name" value="Concanavalin A-like lectins/glucanases"/>
    <property type="match status" value="1"/>
</dbReference>
<keyword evidence="1 5" id="KW-0732">Signal</keyword>
<feature type="region of interest" description="Disordered" evidence="4">
    <location>
        <begin position="313"/>
        <end position="345"/>
    </location>
</feature>
<accession>A0ABR2WQQ1</accession>
<sequence>MRSIKIDFVSLLFLLTGVSAICKNFGANCPENAPCCLQGWCSNDSRYCAVGCEPENSFKPASCYPQPKCVSFKEEFNQPKIATLSNFTGDPTVADWTSDFLPDHSTIENGNLILNMPLGQQNNEFGRVQGFGATVSSVRWLDYGVVNARIKTASTSPGIVSSFITRNLFGDEIDFEWVGKNSREIQQNFYYNNVLNYTNARFSVIEADTSADYHIYTIDWQPDYIRWSVDGQELRTVNRQDTWDPELKAFKFPYRPQRVQFSIWDAGQASDGTSEWAGGRTDWSDANRVYKMYIDWVDVQCKYSGNETAPWPGPGYDKPTINPNATVPHTDMPGSNRHDDGLSKPSAADRIATSILSPYTLFLIFTLMLSYY</sequence>
<evidence type="ECO:0000313" key="8">
    <source>
        <dbReference type="Proteomes" id="UP001479436"/>
    </source>
</evidence>
<evidence type="ECO:0000313" key="7">
    <source>
        <dbReference type="EMBL" id="KAK9763787.1"/>
    </source>
</evidence>
<evidence type="ECO:0000259" key="6">
    <source>
        <dbReference type="PROSITE" id="PS51762"/>
    </source>
</evidence>
<proteinExistence type="predicted"/>
<reference evidence="7 8" key="1">
    <citation type="submission" date="2023-04" db="EMBL/GenBank/DDBJ databases">
        <title>Genome of Basidiobolus ranarum AG-B5.</title>
        <authorList>
            <person name="Stajich J.E."/>
            <person name="Carter-House D."/>
            <person name="Gryganskyi A."/>
        </authorList>
    </citation>
    <scope>NUCLEOTIDE SEQUENCE [LARGE SCALE GENOMIC DNA]</scope>
    <source>
        <strain evidence="7 8">AG-B5</strain>
    </source>
</reference>
<evidence type="ECO:0000256" key="4">
    <source>
        <dbReference type="SAM" id="MobiDB-lite"/>
    </source>
</evidence>
<keyword evidence="8" id="KW-1185">Reference proteome</keyword>
<name>A0ABR2WQQ1_9FUNG</name>
<feature type="domain" description="GH16" evidence="6">
    <location>
        <begin position="57"/>
        <end position="305"/>
    </location>
</feature>
<evidence type="ECO:0000256" key="3">
    <source>
        <dbReference type="ARBA" id="ARBA00023295"/>
    </source>
</evidence>
<dbReference type="InterPro" id="IPR050546">
    <property type="entry name" value="Glycosyl_Hydrlase_16"/>
</dbReference>
<evidence type="ECO:0000256" key="1">
    <source>
        <dbReference type="ARBA" id="ARBA00022729"/>
    </source>
</evidence>
<dbReference type="Proteomes" id="UP001479436">
    <property type="component" value="Unassembled WGS sequence"/>
</dbReference>
<dbReference type="Gene3D" id="2.60.120.200">
    <property type="match status" value="1"/>
</dbReference>
<dbReference type="PROSITE" id="PS51762">
    <property type="entry name" value="GH16_2"/>
    <property type="match status" value="1"/>
</dbReference>
<dbReference type="InterPro" id="IPR013320">
    <property type="entry name" value="ConA-like_dom_sf"/>
</dbReference>
<dbReference type="GO" id="GO:0016798">
    <property type="term" value="F:hydrolase activity, acting on glycosyl bonds"/>
    <property type="evidence" value="ECO:0007669"/>
    <property type="project" value="UniProtKB-KW"/>
</dbReference>
<dbReference type="EMBL" id="JASJQH010000556">
    <property type="protein sequence ID" value="KAK9763787.1"/>
    <property type="molecule type" value="Genomic_DNA"/>
</dbReference>
<evidence type="ECO:0000256" key="5">
    <source>
        <dbReference type="SAM" id="SignalP"/>
    </source>
</evidence>
<dbReference type="Pfam" id="PF00722">
    <property type="entry name" value="Glyco_hydro_16"/>
    <property type="match status" value="1"/>
</dbReference>
<keyword evidence="3 7" id="KW-0326">Glycosidase</keyword>
<feature type="signal peptide" evidence="5">
    <location>
        <begin position="1"/>
        <end position="20"/>
    </location>
</feature>
<feature type="chain" id="PRO_5046420736" evidence="5">
    <location>
        <begin position="21"/>
        <end position="372"/>
    </location>
</feature>
<dbReference type="PANTHER" id="PTHR10963:SF22">
    <property type="entry name" value="GLYCOSIDASE CRH2-RELATED"/>
    <property type="match status" value="1"/>
</dbReference>
<dbReference type="InterPro" id="IPR000757">
    <property type="entry name" value="Beta-glucanase-like"/>
</dbReference>
<evidence type="ECO:0000256" key="2">
    <source>
        <dbReference type="ARBA" id="ARBA00022801"/>
    </source>
</evidence>